<evidence type="ECO:0000313" key="2">
    <source>
        <dbReference type="Proteomes" id="UP000078200"/>
    </source>
</evidence>
<keyword evidence="2" id="KW-1185">Reference proteome</keyword>
<dbReference type="InterPro" id="IPR029062">
    <property type="entry name" value="Class_I_gatase-like"/>
</dbReference>
<dbReference type="AlphaFoldDB" id="A0A1A9VJI9"/>
<organism evidence="1 2">
    <name type="scientific">Glossina austeni</name>
    <name type="common">Savannah tsetse fly</name>
    <dbReference type="NCBI Taxonomy" id="7395"/>
    <lineage>
        <taxon>Eukaryota</taxon>
        <taxon>Metazoa</taxon>
        <taxon>Ecdysozoa</taxon>
        <taxon>Arthropoda</taxon>
        <taxon>Hexapoda</taxon>
        <taxon>Insecta</taxon>
        <taxon>Pterygota</taxon>
        <taxon>Neoptera</taxon>
        <taxon>Endopterygota</taxon>
        <taxon>Diptera</taxon>
        <taxon>Brachycera</taxon>
        <taxon>Muscomorpha</taxon>
        <taxon>Hippoboscoidea</taxon>
        <taxon>Glossinidae</taxon>
        <taxon>Glossina</taxon>
    </lineage>
</organism>
<proteinExistence type="predicted"/>
<evidence type="ECO:0008006" key="3">
    <source>
        <dbReference type="Google" id="ProtNLM"/>
    </source>
</evidence>
<protein>
    <recommendedName>
        <fullName evidence="3">DJ-1/PfpI domain-containing protein</fullName>
    </recommendedName>
</protein>
<dbReference type="PANTHER" id="PTHR10224">
    <property type="entry name" value="ES1 PROTEIN HOMOLOG, MITOCHONDRIAL"/>
    <property type="match status" value="1"/>
</dbReference>
<dbReference type="Gene3D" id="3.40.50.880">
    <property type="match status" value="1"/>
</dbReference>
<dbReference type="SUPFAM" id="SSF52317">
    <property type="entry name" value="Class I glutamine amidotransferase-like"/>
    <property type="match status" value="1"/>
</dbReference>
<dbReference type="Proteomes" id="UP000078200">
    <property type="component" value="Unassembled WGS sequence"/>
</dbReference>
<dbReference type="PANTHER" id="PTHR10224:SF12">
    <property type="entry name" value="GLYOXALASE ELBB"/>
    <property type="match status" value="1"/>
</dbReference>
<accession>A0A1A9VJI9</accession>
<name>A0A1A9VJI9_GLOAU</name>
<dbReference type="VEuPathDB" id="VectorBase:GAUT039412"/>
<dbReference type="EnsemblMetazoa" id="GAUT039412-RA">
    <property type="protein sequence ID" value="GAUT039412-PA"/>
    <property type="gene ID" value="GAUT039412"/>
</dbReference>
<dbReference type="STRING" id="7395.A0A1A9VJI9"/>
<evidence type="ECO:0000313" key="1">
    <source>
        <dbReference type="EnsemblMetazoa" id="GAUT039412-PA"/>
    </source>
</evidence>
<sequence>MKLRYFMGEKKLKAAVVLSGCGHLDGTEVREAVLSLLVLDQQDVDVKCFAPDINITQVMNHKTKEATKEKRNVLVEAARIARGEIYDLKGAKAENFDMLVVSGGYGVAKNLSDLSENKDMVTVMPEFERLVSEFSVTKKPIGAICISPAIIVSILSSKIGKEESKVKVTIGDDREQLIEKLGGEHIKCDTGLSIEDEEHNVFSCSAYMRSDESKFSLNSCSGKEAMINLDVITFDINIAIDGQNGKTMKRNLKGLEFVTKDDGSWYINKDFGNDRFEVIVKQS</sequence>
<dbReference type="NCBIfam" id="NF008747">
    <property type="entry name" value="PRK11780.1"/>
    <property type="match status" value="1"/>
</dbReference>
<reference evidence="1" key="1">
    <citation type="submission" date="2020-05" db="UniProtKB">
        <authorList>
            <consortium name="EnsemblMetazoa"/>
        </authorList>
    </citation>
    <scope>IDENTIFICATION</scope>
    <source>
        <strain evidence="1">TTRI</strain>
    </source>
</reference>